<comment type="caution">
    <text evidence="9">The sequence shown here is derived from an EMBL/GenBank/DDBJ whole genome shotgun (WGS) entry which is preliminary data.</text>
</comment>
<dbReference type="PANTHER" id="PTHR28184:SF1">
    <property type="entry name" value="LARGE RIBOSOMAL SUBUNIT PROTEIN ML67"/>
    <property type="match status" value="1"/>
</dbReference>
<dbReference type="GO" id="GO:0003735">
    <property type="term" value="F:structural constituent of ribosome"/>
    <property type="evidence" value="ECO:0007669"/>
    <property type="project" value="TreeGrafter"/>
</dbReference>
<dbReference type="GO" id="GO:0005840">
    <property type="term" value="C:ribosome"/>
    <property type="evidence" value="ECO:0007669"/>
    <property type="project" value="UniProtKB-KW"/>
</dbReference>
<evidence type="ECO:0000256" key="2">
    <source>
        <dbReference type="ARBA" id="ARBA00010741"/>
    </source>
</evidence>
<sequence length="363" mass="42334">MASNTQVVRKILDPTKLGTWNIVRRPPIDSETVIQGAVRAANSDAFKQYQLKEGVRLRRALKALTHGKNIFVYHNIRTNQVVYSLTRYLEKNSVLRQLIFHGKKTVPATLRKDMWVPYFSVHFNDSKVGLRAYHLLREFSMQRQLAPPREMITITKELLDRKRPRDPDDAKKFDEKYSEKVGQLMPKEWRARAVMDQKATSVADIAAVLAIQEEEIKNGFADGKRGYLTRTARRRRREAREKEQELAERNATQISEFEKEVLNAPEFIPNKQIEFKIQEPKEDPNSEYHLEGDQVKVLWGDIRDAEYAESWPDRVTHGELRLARDHVMAGQKHLLYGLQTLANDEFKEKEKEKDEKKDPEAVN</sequence>
<evidence type="ECO:0000256" key="7">
    <source>
        <dbReference type="ARBA" id="ARBA00023274"/>
    </source>
</evidence>
<evidence type="ECO:0000256" key="4">
    <source>
        <dbReference type="ARBA" id="ARBA00023015"/>
    </source>
</evidence>
<dbReference type="PANTHER" id="PTHR28184">
    <property type="entry name" value="MITOCHONDRIAL HOMOLOGOUS RECOMBINATION PROTEIN 1"/>
    <property type="match status" value="1"/>
</dbReference>
<dbReference type="GO" id="GO:0005739">
    <property type="term" value="C:mitochondrion"/>
    <property type="evidence" value="ECO:0007669"/>
    <property type="project" value="UniProtKB-SubCell"/>
</dbReference>
<comment type="similarity">
    <text evidence="2">Belongs to the mitochondrion-specific ribosomal protein mL67 family.</text>
</comment>
<evidence type="ECO:0000313" key="9">
    <source>
        <dbReference type="EMBL" id="TQB69148.1"/>
    </source>
</evidence>
<keyword evidence="5" id="KW-0496">Mitochondrion</keyword>
<dbReference type="GO" id="GO:1990904">
    <property type="term" value="C:ribonucleoprotein complex"/>
    <property type="evidence" value="ECO:0007669"/>
    <property type="project" value="UniProtKB-KW"/>
</dbReference>
<evidence type="ECO:0000256" key="6">
    <source>
        <dbReference type="ARBA" id="ARBA00023163"/>
    </source>
</evidence>
<keyword evidence="6" id="KW-0804">Transcription</keyword>
<protein>
    <recommendedName>
        <fullName evidence="8">Large ribosomal subunit protein mL67</fullName>
    </recommendedName>
</protein>
<dbReference type="InterPro" id="IPR024629">
    <property type="entry name" value="Ribosomal_mL67"/>
</dbReference>
<reference evidence="9 10" key="1">
    <citation type="submission" date="2019-06" db="EMBL/GenBank/DDBJ databases">
        <title>Wine fermentation using esterase from Monascus purpureus.</title>
        <authorList>
            <person name="Geng C."/>
            <person name="Zhang Y."/>
        </authorList>
    </citation>
    <scope>NUCLEOTIDE SEQUENCE [LARGE SCALE GENOMIC DNA]</scope>
    <source>
        <strain evidence="9">HQ1</strain>
    </source>
</reference>
<gene>
    <name evidence="9" type="ORF">MPDQ_002229</name>
</gene>
<dbReference type="GO" id="GO:0003697">
    <property type="term" value="F:single-stranded DNA binding"/>
    <property type="evidence" value="ECO:0007669"/>
    <property type="project" value="InterPro"/>
</dbReference>
<dbReference type="OrthoDB" id="5333655at2759"/>
<dbReference type="Pfam" id="PF12829">
    <property type="entry name" value="Mhr1"/>
    <property type="match status" value="1"/>
</dbReference>
<proteinExistence type="inferred from homology"/>
<keyword evidence="7" id="KW-0687">Ribonucleoprotein</keyword>
<keyword evidence="3" id="KW-0689">Ribosomal protein</keyword>
<evidence type="ECO:0000256" key="1">
    <source>
        <dbReference type="ARBA" id="ARBA00004173"/>
    </source>
</evidence>
<evidence type="ECO:0000256" key="8">
    <source>
        <dbReference type="ARBA" id="ARBA00035185"/>
    </source>
</evidence>
<keyword evidence="4" id="KW-0805">Transcription regulation</keyword>
<organism evidence="9 10">
    <name type="scientific">Monascus purpureus</name>
    <name type="common">Red mold</name>
    <name type="synonym">Monascus anka</name>
    <dbReference type="NCBI Taxonomy" id="5098"/>
    <lineage>
        <taxon>Eukaryota</taxon>
        <taxon>Fungi</taxon>
        <taxon>Dikarya</taxon>
        <taxon>Ascomycota</taxon>
        <taxon>Pezizomycotina</taxon>
        <taxon>Eurotiomycetes</taxon>
        <taxon>Eurotiomycetidae</taxon>
        <taxon>Eurotiales</taxon>
        <taxon>Aspergillaceae</taxon>
        <taxon>Monascus</taxon>
    </lineage>
</organism>
<dbReference type="AlphaFoldDB" id="A0A507QKV5"/>
<keyword evidence="10" id="KW-1185">Reference proteome</keyword>
<evidence type="ECO:0000256" key="3">
    <source>
        <dbReference type="ARBA" id="ARBA00022980"/>
    </source>
</evidence>
<dbReference type="Proteomes" id="UP000319663">
    <property type="component" value="Unassembled WGS sequence"/>
</dbReference>
<dbReference type="EMBL" id="VIFY01000169">
    <property type="protein sequence ID" value="TQB69148.1"/>
    <property type="molecule type" value="Genomic_DNA"/>
</dbReference>
<evidence type="ECO:0000313" key="10">
    <source>
        <dbReference type="Proteomes" id="UP000319663"/>
    </source>
</evidence>
<name>A0A507QKV5_MONPU</name>
<dbReference type="GO" id="GO:0000150">
    <property type="term" value="F:DNA strand exchange activity"/>
    <property type="evidence" value="ECO:0007669"/>
    <property type="project" value="InterPro"/>
</dbReference>
<evidence type="ECO:0000256" key="5">
    <source>
        <dbReference type="ARBA" id="ARBA00023128"/>
    </source>
</evidence>
<dbReference type="STRING" id="5098.A0A507QKV5"/>
<comment type="subcellular location">
    <subcellularLocation>
        <location evidence="1">Mitochondrion</location>
    </subcellularLocation>
</comment>
<accession>A0A507QKV5</accession>